<evidence type="ECO:0000256" key="1">
    <source>
        <dbReference type="SAM" id="MobiDB-lite"/>
    </source>
</evidence>
<sequence length="68" mass="6967">MVKPQQEELRRNDLGATSQDSRKSAVGGGDRSRGGGTSNADAGRPVPKGQTSPYGPAGEPVADDASDR</sequence>
<dbReference type="Proteomes" id="UP000199360">
    <property type="component" value="Unassembled WGS sequence"/>
</dbReference>
<dbReference type="RefSeq" id="WP_091056818.1">
    <property type="nucleotide sequence ID" value="NZ_FMDM01000002.1"/>
</dbReference>
<reference evidence="3" key="1">
    <citation type="submission" date="2016-06" db="EMBL/GenBank/DDBJ databases">
        <authorList>
            <person name="Varghese N."/>
            <person name="Submissions Spin"/>
        </authorList>
    </citation>
    <scope>NUCLEOTIDE SEQUENCE [LARGE SCALE GENOMIC DNA]</scope>
    <source>
        <strain evidence="3">DSM 45647</strain>
    </source>
</reference>
<protein>
    <submittedName>
        <fullName evidence="2">Uncharacterized protein</fullName>
    </submittedName>
</protein>
<keyword evidence="3" id="KW-1185">Reference proteome</keyword>
<feature type="compositionally biased region" description="Gly residues" evidence="1">
    <location>
        <begin position="26"/>
        <end position="37"/>
    </location>
</feature>
<gene>
    <name evidence="2" type="ORF">GA0070213_10223</name>
</gene>
<proteinExistence type="predicted"/>
<name>A0A1C5GY11_9ACTN</name>
<feature type="region of interest" description="Disordered" evidence="1">
    <location>
        <begin position="1"/>
        <end position="68"/>
    </location>
</feature>
<feature type="compositionally biased region" description="Basic and acidic residues" evidence="1">
    <location>
        <begin position="1"/>
        <end position="13"/>
    </location>
</feature>
<evidence type="ECO:0000313" key="2">
    <source>
        <dbReference type="EMBL" id="SCG38675.1"/>
    </source>
</evidence>
<dbReference type="OrthoDB" id="3396455at2"/>
<organism evidence="2 3">
    <name type="scientific">Micromonospora humi</name>
    <dbReference type="NCBI Taxonomy" id="745366"/>
    <lineage>
        <taxon>Bacteria</taxon>
        <taxon>Bacillati</taxon>
        <taxon>Actinomycetota</taxon>
        <taxon>Actinomycetes</taxon>
        <taxon>Micromonosporales</taxon>
        <taxon>Micromonosporaceae</taxon>
        <taxon>Micromonospora</taxon>
    </lineage>
</organism>
<accession>A0A1C5GY11</accession>
<evidence type="ECO:0000313" key="3">
    <source>
        <dbReference type="Proteomes" id="UP000199360"/>
    </source>
</evidence>
<dbReference type="AlphaFoldDB" id="A0A1C5GY11"/>
<dbReference type="EMBL" id="FMDM01000002">
    <property type="protein sequence ID" value="SCG38675.1"/>
    <property type="molecule type" value="Genomic_DNA"/>
</dbReference>